<dbReference type="PANTHER" id="PTHR33116:SF86">
    <property type="entry name" value="REVERSE TRANSCRIPTASE DOMAIN-CONTAINING PROTEIN"/>
    <property type="match status" value="1"/>
</dbReference>
<accession>A0A392TEE1</accession>
<keyword evidence="1" id="KW-0548">Nucleotidyltransferase</keyword>
<evidence type="ECO:0000313" key="1">
    <source>
        <dbReference type="EMBL" id="MCI59499.1"/>
    </source>
</evidence>
<dbReference type="Proteomes" id="UP000265520">
    <property type="component" value="Unassembled WGS sequence"/>
</dbReference>
<feature type="non-terminal residue" evidence="1">
    <location>
        <position position="70"/>
    </location>
</feature>
<dbReference type="PANTHER" id="PTHR33116">
    <property type="entry name" value="REVERSE TRANSCRIPTASE ZINC-BINDING DOMAIN-CONTAINING PROTEIN-RELATED-RELATED"/>
    <property type="match status" value="1"/>
</dbReference>
<dbReference type="GO" id="GO:0003964">
    <property type="term" value="F:RNA-directed DNA polymerase activity"/>
    <property type="evidence" value="ECO:0007669"/>
    <property type="project" value="UniProtKB-KW"/>
</dbReference>
<protein>
    <submittedName>
        <fullName evidence="1">Reverse transcriptase-like protein</fullName>
    </submittedName>
</protein>
<sequence>MEKIWKKLKGWKEKNLSFAGRGTLIKAVAQAIPTYLMSSFLIPKGVCEQMEKMICNFWWGSSTDNRKIHW</sequence>
<dbReference type="EMBL" id="LXQA010564781">
    <property type="protein sequence ID" value="MCI59499.1"/>
    <property type="molecule type" value="Genomic_DNA"/>
</dbReference>
<dbReference type="AlphaFoldDB" id="A0A392TEE1"/>
<keyword evidence="1" id="KW-0808">Transferase</keyword>
<name>A0A392TEE1_9FABA</name>
<organism evidence="1 2">
    <name type="scientific">Trifolium medium</name>
    <dbReference type="NCBI Taxonomy" id="97028"/>
    <lineage>
        <taxon>Eukaryota</taxon>
        <taxon>Viridiplantae</taxon>
        <taxon>Streptophyta</taxon>
        <taxon>Embryophyta</taxon>
        <taxon>Tracheophyta</taxon>
        <taxon>Spermatophyta</taxon>
        <taxon>Magnoliopsida</taxon>
        <taxon>eudicotyledons</taxon>
        <taxon>Gunneridae</taxon>
        <taxon>Pentapetalae</taxon>
        <taxon>rosids</taxon>
        <taxon>fabids</taxon>
        <taxon>Fabales</taxon>
        <taxon>Fabaceae</taxon>
        <taxon>Papilionoideae</taxon>
        <taxon>50 kb inversion clade</taxon>
        <taxon>NPAAA clade</taxon>
        <taxon>Hologalegina</taxon>
        <taxon>IRL clade</taxon>
        <taxon>Trifolieae</taxon>
        <taxon>Trifolium</taxon>
    </lineage>
</organism>
<keyword evidence="1" id="KW-0695">RNA-directed DNA polymerase</keyword>
<keyword evidence="2" id="KW-1185">Reference proteome</keyword>
<comment type="caution">
    <text evidence="1">The sequence shown here is derived from an EMBL/GenBank/DDBJ whole genome shotgun (WGS) entry which is preliminary data.</text>
</comment>
<proteinExistence type="predicted"/>
<evidence type="ECO:0000313" key="2">
    <source>
        <dbReference type="Proteomes" id="UP000265520"/>
    </source>
</evidence>
<reference evidence="1 2" key="1">
    <citation type="journal article" date="2018" name="Front. Plant Sci.">
        <title>Red Clover (Trifolium pratense) and Zigzag Clover (T. medium) - A Picture of Genomic Similarities and Differences.</title>
        <authorList>
            <person name="Dluhosova J."/>
            <person name="Istvanek J."/>
            <person name="Nedelnik J."/>
            <person name="Repkova J."/>
        </authorList>
    </citation>
    <scope>NUCLEOTIDE SEQUENCE [LARGE SCALE GENOMIC DNA]</scope>
    <source>
        <strain evidence="2">cv. 10/8</strain>
        <tissue evidence="1">Leaf</tissue>
    </source>
</reference>